<dbReference type="EMBL" id="NJHS01000363">
    <property type="protein sequence ID" value="PNJ92529.1"/>
    <property type="molecule type" value="Genomic_DNA"/>
</dbReference>
<gene>
    <name evidence="1" type="ORF">CEP15_16300</name>
</gene>
<accession>A0ABX4WIF6</accession>
<proteinExistence type="predicted"/>
<organism evidence="1 2">
    <name type="scientific">Cylindrospermopsis raciborskii C07</name>
    <dbReference type="NCBI Taxonomy" id="2014886"/>
    <lineage>
        <taxon>Bacteria</taxon>
        <taxon>Bacillati</taxon>
        <taxon>Cyanobacteriota</taxon>
        <taxon>Cyanophyceae</taxon>
        <taxon>Nostocales</taxon>
        <taxon>Aphanizomenonaceae</taxon>
        <taxon>Cylindrospermopsis</taxon>
    </lineage>
</organism>
<protein>
    <submittedName>
        <fullName evidence="1">Uncharacterized protein</fullName>
    </submittedName>
</protein>
<feature type="non-terminal residue" evidence="1">
    <location>
        <position position="1"/>
    </location>
</feature>
<reference evidence="1 2" key="1">
    <citation type="submission" date="2017-06" db="EMBL/GenBank/DDBJ databases">
        <title>Genome variation in co-occurring toxic Cylindrospermopsis raciborskii strains determines phenotypic plasticity.</title>
        <authorList>
            <person name="Willis A."/>
            <person name="Woodhouse J."/>
            <person name="Ongley S."/>
            <person name="Jex A."/>
            <person name="Burford M."/>
            <person name="Neilan B."/>
        </authorList>
    </citation>
    <scope>NUCLEOTIDE SEQUENCE [LARGE SCALE GENOMIC DNA]</scope>
    <source>
        <strain evidence="1 2">C07</strain>
    </source>
</reference>
<evidence type="ECO:0000313" key="1">
    <source>
        <dbReference type="EMBL" id="PNJ92529.1"/>
    </source>
</evidence>
<name>A0ABX4WIF6_9CYAN</name>
<comment type="caution">
    <text evidence="1">The sequence shown here is derived from an EMBL/GenBank/DDBJ whole genome shotgun (WGS) entry which is preliminary data.</text>
</comment>
<sequence>KCDRLYERDCRSEYPILVVEKRPYMRTQIPMMKIYHCQVKQSTPQCKIFWRVIHIRVDGIFEGGLKNAIAFMNGIVDPNIQYWWLKKDLIWAHRFPR</sequence>
<dbReference type="RefSeq" id="WP_219725842.1">
    <property type="nucleotide sequence ID" value="NZ_NJHS01000363.1"/>
</dbReference>
<evidence type="ECO:0000313" key="2">
    <source>
        <dbReference type="Proteomes" id="UP000236284"/>
    </source>
</evidence>
<keyword evidence="2" id="KW-1185">Reference proteome</keyword>
<dbReference type="Proteomes" id="UP000236284">
    <property type="component" value="Unassembled WGS sequence"/>
</dbReference>